<name>A0A1G7B4F8_9ACTN</name>
<dbReference type="InterPro" id="IPR027417">
    <property type="entry name" value="P-loop_NTPase"/>
</dbReference>
<feature type="compositionally biased region" description="Polar residues" evidence="4">
    <location>
        <begin position="1"/>
        <end position="10"/>
    </location>
</feature>
<protein>
    <submittedName>
        <fullName evidence="6">Putative ABC transport system ATP-binding protein</fullName>
    </submittedName>
</protein>
<evidence type="ECO:0000256" key="4">
    <source>
        <dbReference type="SAM" id="MobiDB-lite"/>
    </source>
</evidence>
<evidence type="ECO:0000256" key="1">
    <source>
        <dbReference type="ARBA" id="ARBA00022448"/>
    </source>
</evidence>
<keyword evidence="2" id="KW-0547">Nucleotide-binding</keyword>
<dbReference type="GO" id="GO:0016887">
    <property type="term" value="F:ATP hydrolysis activity"/>
    <property type="evidence" value="ECO:0007669"/>
    <property type="project" value="InterPro"/>
</dbReference>
<organism evidence="6 7">
    <name type="scientific">Glycomyces harbinensis</name>
    <dbReference type="NCBI Taxonomy" id="58114"/>
    <lineage>
        <taxon>Bacteria</taxon>
        <taxon>Bacillati</taxon>
        <taxon>Actinomycetota</taxon>
        <taxon>Actinomycetes</taxon>
        <taxon>Glycomycetales</taxon>
        <taxon>Glycomycetaceae</taxon>
        <taxon>Glycomyces</taxon>
    </lineage>
</organism>
<dbReference type="InterPro" id="IPR003439">
    <property type="entry name" value="ABC_transporter-like_ATP-bd"/>
</dbReference>
<keyword evidence="3 6" id="KW-0067">ATP-binding</keyword>
<dbReference type="PANTHER" id="PTHR24220">
    <property type="entry name" value="IMPORT ATP-BINDING PROTEIN"/>
    <property type="match status" value="1"/>
</dbReference>
<reference evidence="7" key="1">
    <citation type="submission" date="2016-10" db="EMBL/GenBank/DDBJ databases">
        <authorList>
            <person name="Varghese N."/>
            <person name="Submissions S."/>
        </authorList>
    </citation>
    <scope>NUCLEOTIDE SEQUENCE [LARGE SCALE GENOMIC DNA]</scope>
    <source>
        <strain evidence="7">CGMCC 4.3516</strain>
    </source>
</reference>
<dbReference type="Proteomes" id="UP000198949">
    <property type="component" value="Unassembled WGS sequence"/>
</dbReference>
<dbReference type="EMBL" id="FNAD01000015">
    <property type="protein sequence ID" value="SDE21115.1"/>
    <property type="molecule type" value="Genomic_DNA"/>
</dbReference>
<dbReference type="GO" id="GO:0098796">
    <property type="term" value="C:membrane protein complex"/>
    <property type="evidence" value="ECO:0007669"/>
    <property type="project" value="UniProtKB-ARBA"/>
</dbReference>
<accession>A0A1G7B4F8</accession>
<dbReference type="GO" id="GO:0022857">
    <property type="term" value="F:transmembrane transporter activity"/>
    <property type="evidence" value="ECO:0007669"/>
    <property type="project" value="UniProtKB-ARBA"/>
</dbReference>
<dbReference type="Gene3D" id="3.40.50.300">
    <property type="entry name" value="P-loop containing nucleotide triphosphate hydrolases"/>
    <property type="match status" value="1"/>
</dbReference>
<feature type="region of interest" description="Disordered" evidence="4">
    <location>
        <begin position="1"/>
        <end position="44"/>
    </location>
</feature>
<dbReference type="STRING" id="58114.SAMN05216270_11599"/>
<dbReference type="PROSITE" id="PS50893">
    <property type="entry name" value="ABC_TRANSPORTER_2"/>
    <property type="match status" value="1"/>
</dbReference>
<feature type="domain" description="ABC transporter" evidence="5">
    <location>
        <begin position="48"/>
        <end position="271"/>
    </location>
</feature>
<dbReference type="Pfam" id="PF00005">
    <property type="entry name" value="ABC_tran"/>
    <property type="match status" value="1"/>
</dbReference>
<dbReference type="InterPro" id="IPR017871">
    <property type="entry name" value="ABC_transporter-like_CS"/>
</dbReference>
<dbReference type="SMART" id="SM00382">
    <property type="entry name" value="AAA"/>
    <property type="match status" value="1"/>
</dbReference>
<keyword evidence="7" id="KW-1185">Reference proteome</keyword>
<dbReference type="InterPro" id="IPR017911">
    <property type="entry name" value="MacB-like_ATP-bd"/>
</dbReference>
<keyword evidence="1" id="KW-0813">Transport</keyword>
<proteinExistence type="predicted"/>
<evidence type="ECO:0000313" key="7">
    <source>
        <dbReference type="Proteomes" id="UP000198949"/>
    </source>
</evidence>
<evidence type="ECO:0000259" key="5">
    <source>
        <dbReference type="PROSITE" id="PS50893"/>
    </source>
</evidence>
<gene>
    <name evidence="6" type="ORF">SAMN05216270_11599</name>
</gene>
<dbReference type="SUPFAM" id="SSF52540">
    <property type="entry name" value="P-loop containing nucleoside triphosphate hydrolases"/>
    <property type="match status" value="1"/>
</dbReference>
<evidence type="ECO:0000256" key="2">
    <source>
        <dbReference type="ARBA" id="ARBA00022741"/>
    </source>
</evidence>
<evidence type="ECO:0000313" key="6">
    <source>
        <dbReference type="EMBL" id="SDE21115.1"/>
    </source>
</evidence>
<dbReference type="PROSITE" id="PS00211">
    <property type="entry name" value="ABC_TRANSPORTER_1"/>
    <property type="match status" value="1"/>
</dbReference>
<sequence>MDDQINTAVQVRTGDERAGPGAARPSDPSDASPSPEPELPQDDPVSVVELAGVDRTYPGKPPVAALRGVDLAVRPGELLAVVGPSGSGKSTLLNIAGTLDRADAGTVRIDGRDLSDCSDRQLASIRAHRIGFVFQQFFLAPGASALDNVADGLLYTGRPKRERREAASRTLERVGLGDRAHHKPGELSGGQRQRVAIARALVGDPGLLLTDEPTGALDSATGEAIVELLVDLHRGGTAVIVITHDAQVAAAMPRRVLMRDGRIESDEAVRG</sequence>
<dbReference type="FunFam" id="3.40.50.300:FF:000032">
    <property type="entry name" value="Export ABC transporter ATP-binding protein"/>
    <property type="match status" value="1"/>
</dbReference>
<dbReference type="GO" id="GO:0005524">
    <property type="term" value="F:ATP binding"/>
    <property type="evidence" value="ECO:0007669"/>
    <property type="project" value="UniProtKB-KW"/>
</dbReference>
<dbReference type="AlphaFoldDB" id="A0A1G7B4F8"/>
<dbReference type="InterPro" id="IPR015854">
    <property type="entry name" value="ABC_transpr_LolD-like"/>
</dbReference>
<dbReference type="GO" id="GO:0005886">
    <property type="term" value="C:plasma membrane"/>
    <property type="evidence" value="ECO:0007669"/>
    <property type="project" value="TreeGrafter"/>
</dbReference>
<dbReference type="PANTHER" id="PTHR24220:SF86">
    <property type="entry name" value="ABC TRANSPORTER ABCH.1"/>
    <property type="match status" value="1"/>
</dbReference>
<evidence type="ECO:0000256" key="3">
    <source>
        <dbReference type="ARBA" id="ARBA00022840"/>
    </source>
</evidence>
<dbReference type="InterPro" id="IPR003593">
    <property type="entry name" value="AAA+_ATPase"/>
</dbReference>
<dbReference type="CDD" id="cd03255">
    <property type="entry name" value="ABC_MJ0796_LolCDE_FtsE"/>
    <property type="match status" value="1"/>
</dbReference>